<gene>
    <name evidence="3" type="ORF">K457DRAFT_22641</name>
</gene>
<dbReference type="STRING" id="1314771.A0A197JNB4"/>
<accession>A0A197JNB4</accession>
<feature type="signal peptide" evidence="2">
    <location>
        <begin position="1"/>
        <end position="20"/>
    </location>
</feature>
<protein>
    <submittedName>
        <fullName evidence="3">Uncharacterized protein</fullName>
    </submittedName>
</protein>
<proteinExistence type="predicted"/>
<feature type="compositionally biased region" description="Basic and acidic residues" evidence="1">
    <location>
        <begin position="177"/>
        <end position="190"/>
    </location>
</feature>
<dbReference type="OrthoDB" id="2449953at2759"/>
<dbReference type="EMBL" id="KV442072">
    <property type="protein sequence ID" value="OAQ25971.1"/>
    <property type="molecule type" value="Genomic_DNA"/>
</dbReference>
<evidence type="ECO:0000256" key="2">
    <source>
        <dbReference type="SAM" id="SignalP"/>
    </source>
</evidence>
<feature type="compositionally biased region" description="Acidic residues" evidence="1">
    <location>
        <begin position="321"/>
        <end position="337"/>
    </location>
</feature>
<feature type="region of interest" description="Disordered" evidence="1">
    <location>
        <begin position="77"/>
        <end position="245"/>
    </location>
</feature>
<feature type="compositionally biased region" description="Basic and acidic residues" evidence="1">
    <location>
        <begin position="155"/>
        <end position="169"/>
    </location>
</feature>
<evidence type="ECO:0000313" key="3">
    <source>
        <dbReference type="EMBL" id="OAQ25971.1"/>
    </source>
</evidence>
<evidence type="ECO:0000256" key="1">
    <source>
        <dbReference type="SAM" id="MobiDB-lite"/>
    </source>
</evidence>
<feature type="chain" id="PRO_5008276117" evidence="2">
    <location>
        <begin position="21"/>
        <end position="468"/>
    </location>
</feature>
<name>A0A197JNB4_9FUNG</name>
<feature type="compositionally biased region" description="Acidic residues" evidence="1">
    <location>
        <begin position="411"/>
        <end position="429"/>
    </location>
</feature>
<dbReference type="AlphaFoldDB" id="A0A197JNB4"/>
<feature type="compositionally biased region" description="Basic and acidic residues" evidence="1">
    <location>
        <begin position="77"/>
        <end position="145"/>
    </location>
</feature>
<reference evidence="3 4" key="1">
    <citation type="submission" date="2016-05" db="EMBL/GenBank/DDBJ databases">
        <title>Genome sequencing reveals origins of a unique bacterial endosymbiosis in the earliest lineages of terrestrial Fungi.</title>
        <authorList>
            <consortium name="DOE Joint Genome Institute"/>
            <person name="Uehling J."/>
            <person name="Gryganskyi A."/>
            <person name="Hameed K."/>
            <person name="Tschaplinski T."/>
            <person name="Misztal P."/>
            <person name="Wu S."/>
            <person name="Desiro A."/>
            <person name="Vande Pol N."/>
            <person name="Du Z.-Y."/>
            <person name="Zienkiewicz A."/>
            <person name="Zienkiewicz K."/>
            <person name="Morin E."/>
            <person name="Tisserant E."/>
            <person name="Splivallo R."/>
            <person name="Hainaut M."/>
            <person name="Henrissat B."/>
            <person name="Ohm R."/>
            <person name="Kuo A."/>
            <person name="Yan J."/>
            <person name="Lipzen A."/>
            <person name="Nolan M."/>
            <person name="Labutti K."/>
            <person name="Barry K."/>
            <person name="Goldstein A."/>
            <person name="Labbe J."/>
            <person name="Schadt C."/>
            <person name="Tuskan G."/>
            <person name="Grigoriev I."/>
            <person name="Martin F."/>
            <person name="Vilgalys R."/>
            <person name="Bonito G."/>
        </authorList>
    </citation>
    <scope>NUCLEOTIDE SEQUENCE [LARGE SCALE GENOMIC DNA]</scope>
    <source>
        <strain evidence="3 4">AG-77</strain>
    </source>
</reference>
<feature type="compositionally biased region" description="Basic and acidic residues" evidence="1">
    <location>
        <begin position="458"/>
        <end position="468"/>
    </location>
</feature>
<keyword evidence="2" id="KW-0732">Signal</keyword>
<feature type="compositionally biased region" description="Basic residues" evidence="1">
    <location>
        <begin position="197"/>
        <end position="245"/>
    </location>
</feature>
<sequence>MRLITLLGACALVALSTVRAQDANPAAAAAAAVPAAAEDNLVISAEGVKKDIDPSYYPSLKELEQRISSYNAYVTKKDAADKKDKKPVADPVEKKKEGKDKEEKKEEKDKKEKEKKGDEKKAPAAPAEKKEKTQQKAFKAADAEKKHAKKVSATHHSDEKDHHHQEKKEQQHHKVKKVQELSQHQKDHKFQALNNGGHHHHHHHHGHHGHHHHGHHGHHHHHHHPHHKGHHKKHGHKKHHHKKHHHDCVVYETITVVPTCPPAPTVDLLGGGGGRDIPDYTTLPDMPMDPSLDPFNGDIFDFPNTSEPSIMDEDGPHDSILDDNDDDDDEEADDDSSIGEHAVEGSGSVDDAPVIGDRYPFPGDNTPIDIIPSGLGLGDLNSPELVDAPGLADNNDASGEDDSDLYYGEPYEVEDGEVAEDEEDVDDDDIVGHDGAGTKQEHDKHHKRDQYQPQQGQAEERYQFLRRH</sequence>
<evidence type="ECO:0000313" key="4">
    <source>
        <dbReference type="Proteomes" id="UP000078512"/>
    </source>
</evidence>
<organism evidence="3 4">
    <name type="scientific">Linnemannia elongata AG-77</name>
    <dbReference type="NCBI Taxonomy" id="1314771"/>
    <lineage>
        <taxon>Eukaryota</taxon>
        <taxon>Fungi</taxon>
        <taxon>Fungi incertae sedis</taxon>
        <taxon>Mucoromycota</taxon>
        <taxon>Mortierellomycotina</taxon>
        <taxon>Mortierellomycetes</taxon>
        <taxon>Mortierellales</taxon>
        <taxon>Mortierellaceae</taxon>
        <taxon>Linnemannia</taxon>
    </lineage>
</organism>
<keyword evidence="4" id="KW-1185">Reference proteome</keyword>
<dbReference type="Proteomes" id="UP000078512">
    <property type="component" value="Unassembled WGS sequence"/>
</dbReference>
<feature type="region of interest" description="Disordered" evidence="1">
    <location>
        <begin position="300"/>
        <end position="468"/>
    </location>
</feature>